<protein>
    <recommendedName>
        <fullName evidence="3">HEAT repeat protein</fullName>
    </recommendedName>
</protein>
<accession>A0A518EZ73</accession>
<dbReference type="AlphaFoldDB" id="A0A518EZ73"/>
<evidence type="ECO:0008006" key="3">
    <source>
        <dbReference type="Google" id="ProtNLM"/>
    </source>
</evidence>
<sequence>MPLFFRSSMAHLVRLTHLTQLNHPRLMFPRTLLILGLGAAQPAGLPANLLVSTSQEPSISTDASSREALAREFAAWRADLLTRGEQPGALAQMQGLVARGEALLREEPADAARVTLLGELYREEFLESERRLGLTPLRDLFLVRLASAHPAGDDAVAVGIARAAGSVVTPHRIQTLLRTAVQEASASGASPESLDERRRQGPQAQMVAAAVVDAVQAGDEAFLRQLGTAAVPQLTVMASLATGERGSAEALDPLRLLGGLAPESALDVAVSLCAAGELLQKLHVVEAFAEGGPFADASVWRSVGDGRSALRDSEWASVVESLYSEPPVPIELADHFLAAFVERGYAPGELVRLVPDFLVRRGVQDGPITPVVREAARELIERDEAAARAVGVLVLLRGLGKLGTRERDAAVASMAQLLLGLQGSDDAGWVVSWSSIVRELFEAAAATGDGEPMIRVFDEQADGLAWRAAIESERESTGYVRHVEALKQLSPALQMRLVRALWRVGYDKFGWLDDGDLSLRRDHWLELVDDEHLPGEARAWALSEMASLEGVPAPEGAASVIARAVATIGRCPISASELSGMGVDPERYLEELLAIPAAPDSAVLETYVPFEKESIVAALLERFPPSSWKEHSGAPVLSGVIEALVKRRDPALNDTLLEANRTRTAIQSYLVRALDAERFEGHLPVGGAILLAGATDRTQTVNYVASFASDEAARYLVQAMKAARSESAREELFAALAQMTELRDVTERWRRSQDAEERRGTAIARLVETIQDPASTSLQVTESIRGLGLLDAREELPRLIELLGSEDEARREAARDAIDRMGE</sequence>
<dbReference type="RefSeq" id="WP_145203625.1">
    <property type="nucleotide sequence ID" value="NZ_CP036434.1"/>
</dbReference>
<evidence type="ECO:0000313" key="2">
    <source>
        <dbReference type="Proteomes" id="UP000320390"/>
    </source>
</evidence>
<organism evidence="1 2">
    <name type="scientific">Saltatorellus ferox</name>
    <dbReference type="NCBI Taxonomy" id="2528018"/>
    <lineage>
        <taxon>Bacteria</taxon>
        <taxon>Pseudomonadati</taxon>
        <taxon>Planctomycetota</taxon>
        <taxon>Planctomycetia</taxon>
        <taxon>Planctomycetia incertae sedis</taxon>
        <taxon>Saltatorellus</taxon>
    </lineage>
</organism>
<reference evidence="1 2" key="1">
    <citation type="submission" date="2019-02" db="EMBL/GenBank/DDBJ databases">
        <title>Deep-cultivation of Planctomycetes and their phenomic and genomic characterization uncovers novel biology.</title>
        <authorList>
            <person name="Wiegand S."/>
            <person name="Jogler M."/>
            <person name="Boedeker C."/>
            <person name="Pinto D."/>
            <person name="Vollmers J."/>
            <person name="Rivas-Marin E."/>
            <person name="Kohn T."/>
            <person name="Peeters S.H."/>
            <person name="Heuer A."/>
            <person name="Rast P."/>
            <person name="Oberbeckmann S."/>
            <person name="Bunk B."/>
            <person name="Jeske O."/>
            <person name="Meyerdierks A."/>
            <person name="Storesund J.E."/>
            <person name="Kallscheuer N."/>
            <person name="Luecker S."/>
            <person name="Lage O.M."/>
            <person name="Pohl T."/>
            <person name="Merkel B.J."/>
            <person name="Hornburger P."/>
            <person name="Mueller R.-W."/>
            <person name="Bruemmer F."/>
            <person name="Labrenz M."/>
            <person name="Spormann A.M."/>
            <person name="Op den Camp H."/>
            <person name="Overmann J."/>
            <person name="Amann R."/>
            <person name="Jetten M.S.M."/>
            <person name="Mascher T."/>
            <person name="Medema M.H."/>
            <person name="Devos D.P."/>
            <person name="Kaster A.-K."/>
            <person name="Ovreas L."/>
            <person name="Rohde M."/>
            <person name="Galperin M.Y."/>
            <person name="Jogler C."/>
        </authorList>
    </citation>
    <scope>NUCLEOTIDE SEQUENCE [LARGE SCALE GENOMIC DNA]</scope>
    <source>
        <strain evidence="1 2">Poly30</strain>
    </source>
</reference>
<proteinExistence type="predicted"/>
<name>A0A518EZ73_9BACT</name>
<dbReference type="Proteomes" id="UP000320390">
    <property type="component" value="Chromosome"/>
</dbReference>
<dbReference type="EMBL" id="CP036434">
    <property type="protein sequence ID" value="QDV09379.1"/>
    <property type="molecule type" value="Genomic_DNA"/>
</dbReference>
<keyword evidence="2" id="KW-1185">Reference proteome</keyword>
<gene>
    <name evidence="1" type="ORF">Poly30_49370</name>
</gene>
<evidence type="ECO:0000313" key="1">
    <source>
        <dbReference type="EMBL" id="QDV09379.1"/>
    </source>
</evidence>